<evidence type="ECO:0000259" key="2">
    <source>
        <dbReference type="Pfam" id="PF00487"/>
    </source>
</evidence>
<proteinExistence type="predicted"/>
<accession>A0A3M8SXZ6</accession>
<dbReference type="Pfam" id="PF00487">
    <property type="entry name" value="FA_desaturase"/>
    <property type="match status" value="1"/>
</dbReference>
<comment type="caution">
    <text evidence="3">The sequence shown here is derived from an EMBL/GenBank/DDBJ whole genome shotgun (WGS) entry which is preliminary data.</text>
</comment>
<evidence type="ECO:0000313" key="3">
    <source>
        <dbReference type="EMBL" id="RNF86268.1"/>
    </source>
</evidence>
<dbReference type="GO" id="GO:0006629">
    <property type="term" value="P:lipid metabolic process"/>
    <property type="evidence" value="ECO:0007669"/>
    <property type="project" value="InterPro"/>
</dbReference>
<dbReference type="InterPro" id="IPR005804">
    <property type="entry name" value="FA_desaturase_dom"/>
</dbReference>
<organism evidence="3 4">
    <name type="scientific">Montanilutibacter psychrotolerans</name>
    <dbReference type="NCBI Taxonomy" id="1327343"/>
    <lineage>
        <taxon>Bacteria</taxon>
        <taxon>Pseudomonadati</taxon>
        <taxon>Pseudomonadota</taxon>
        <taxon>Gammaproteobacteria</taxon>
        <taxon>Lysobacterales</taxon>
        <taxon>Lysobacteraceae</taxon>
        <taxon>Montanilutibacter</taxon>
    </lineage>
</organism>
<keyword evidence="1" id="KW-1133">Transmembrane helix</keyword>
<feature type="transmembrane region" description="Helical" evidence="1">
    <location>
        <begin position="175"/>
        <end position="196"/>
    </location>
</feature>
<dbReference type="EMBL" id="RIBS01000001">
    <property type="protein sequence ID" value="RNF86268.1"/>
    <property type="molecule type" value="Genomic_DNA"/>
</dbReference>
<keyword evidence="1" id="KW-0812">Transmembrane</keyword>
<protein>
    <submittedName>
        <fullName evidence="3">Fatty acid desaturase</fullName>
    </submittedName>
</protein>
<gene>
    <name evidence="3" type="ORF">EER27_02255</name>
</gene>
<dbReference type="AlphaFoldDB" id="A0A3M8SXZ6"/>
<feature type="domain" description="Fatty acid desaturase" evidence="2">
    <location>
        <begin position="34"/>
        <end position="255"/>
    </location>
</feature>
<sequence>MSRALGPLRDRSDLYSIVCLLMQPLLIAWQWRHGLQWPLYALNAYLAVAISVIHHNHAHLPMWRHRGLNRFTDLAISALQGHPTFVFHPAHNRNHHRHWHGPDDVARTWRFGDHNRLSGWLMHPLQAIAVLYPFVLRWLSALYTRKPAVARWYALQFAAWLLPWAALLVLDPWRALVLVIAPQLFGLHWLLAANYLQHAHADDREPMRAARNFEGLLNPLLFNIGLHTAHHLHARAHWSQLPRLHRQYRHRIDPRLLERSFAGYVLRVYLLGIASARHRSRSLRAPVPLTRNVDANPL</sequence>
<keyword evidence="4" id="KW-1185">Reference proteome</keyword>
<name>A0A3M8SXZ6_9GAMM</name>
<keyword evidence="1" id="KW-0472">Membrane</keyword>
<evidence type="ECO:0000313" key="4">
    <source>
        <dbReference type="Proteomes" id="UP000267049"/>
    </source>
</evidence>
<reference evidence="3 4" key="1">
    <citation type="submission" date="2018-11" db="EMBL/GenBank/DDBJ databases">
        <title>Lysobacter cryohumiis sp. nov., isolated from soil in the Tianshan Mountains, Xinjiang, China.</title>
        <authorList>
            <person name="Luo Y."/>
            <person name="Sheng H."/>
        </authorList>
    </citation>
    <scope>NUCLEOTIDE SEQUENCE [LARGE SCALE GENOMIC DNA]</scope>
    <source>
        <strain evidence="3 4">ZS60</strain>
    </source>
</reference>
<feature type="transmembrane region" description="Helical" evidence="1">
    <location>
        <begin position="120"/>
        <end position="140"/>
    </location>
</feature>
<feature type="transmembrane region" description="Helical" evidence="1">
    <location>
        <begin position="152"/>
        <end position="170"/>
    </location>
</feature>
<evidence type="ECO:0000256" key="1">
    <source>
        <dbReference type="SAM" id="Phobius"/>
    </source>
</evidence>
<dbReference type="Proteomes" id="UP000267049">
    <property type="component" value="Unassembled WGS sequence"/>
</dbReference>
<dbReference type="OrthoDB" id="634389at2"/>
<dbReference type="RefSeq" id="WP_123086386.1">
    <property type="nucleotide sequence ID" value="NZ_RIBS01000001.1"/>
</dbReference>